<feature type="transmembrane region" description="Helical" evidence="18">
    <location>
        <begin position="20"/>
        <end position="39"/>
    </location>
</feature>
<evidence type="ECO:0000256" key="12">
    <source>
        <dbReference type="ARBA" id="ARBA00035673"/>
    </source>
</evidence>
<sequence length="225" mass="24912">MDPRKEELTLKTLLVQHQQVLRWLSPFILTCSIYFLVWIPEDQPSFLSALVKCLPVLCLAVFLWAVAPGRAYTWLLQGALVCSAVGDACLIWPETFLHGTAAFAAAHVLYFWAFGLSPLKLGLLLFTIVVSVAYYSLLLLHLEPNMVQPVGAYSLVLTTMLWRGMAQGGSASWGALLFAFSDGVLAWDNFAQPLLYARLLTMTTYYAAQVLIALSALRSPGLKMH</sequence>
<comment type="catalytic activity">
    <reaction evidence="16">
        <text>a 1-O-(1Z-alkenyl)-sn-glycero-3-phosphoethanolamine + H2O = a 2,3-saturated aldehyde + sn-glycero-3-phosphoethanolamine</text>
        <dbReference type="Rhea" id="RHEA:16905"/>
        <dbReference type="ChEBI" id="CHEBI:15377"/>
        <dbReference type="ChEBI" id="CHEBI:73359"/>
        <dbReference type="ChEBI" id="CHEBI:77288"/>
        <dbReference type="ChEBI" id="CHEBI:143890"/>
        <dbReference type="EC" id="3.3.2.2"/>
    </reaction>
</comment>
<comment type="similarity">
    <text evidence="3">Belongs to the TMEM86 family.</text>
</comment>
<comment type="subcellular location">
    <subcellularLocation>
        <location evidence="2">Cytoplasm</location>
    </subcellularLocation>
    <subcellularLocation>
        <location evidence="1">Endoplasmic reticulum membrane</location>
        <topology evidence="1">Multi-pass membrane protein</topology>
    </subcellularLocation>
</comment>
<evidence type="ECO:0000256" key="14">
    <source>
        <dbReference type="ARBA" id="ARBA00039876"/>
    </source>
</evidence>
<keyword evidence="8" id="KW-0256">Endoplasmic reticulum</keyword>
<evidence type="ECO:0000313" key="19">
    <source>
        <dbReference type="Ensembl" id="ENSCCNP00000022470.1"/>
    </source>
</evidence>
<evidence type="ECO:0000256" key="16">
    <source>
        <dbReference type="ARBA" id="ARBA00049458"/>
    </source>
</evidence>
<evidence type="ECO:0000256" key="7">
    <source>
        <dbReference type="ARBA" id="ARBA00022801"/>
    </source>
</evidence>
<evidence type="ECO:0000256" key="17">
    <source>
        <dbReference type="ARBA" id="ARBA00049560"/>
    </source>
</evidence>
<dbReference type="GO" id="GO:0005789">
    <property type="term" value="C:endoplasmic reticulum membrane"/>
    <property type="evidence" value="ECO:0007669"/>
    <property type="project" value="UniProtKB-SubCell"/>
</dbReference>
<dbReference type="InterPro" id="IPR012506">
    <property type="entry name" value="TMEM86B-like"/>
</dbReference>
<evidence type="ECO:0000256" key="8">
    <source>
        <dbReference type="ARBA" id="ARBA00022824"/>
    </source>
</evidence>
<evidence type="ECO:0000256" key="10">
    <source>
        <dbReference type="ARBA" id="ARBA00023098"/>
    </source>
</evidence>
<keyword evidence="6 18" id="KW-0812">Transmembrane</keyword>
<dbReference type="RefSeq" id="XP_020034840.1">
    <property type="nucleotide sequence ID" value="XM_020179251.1"/>
</dbReference>
<keyword evidence="11 18" id="KW-0472">Membrane</keyword>
<proteinExistence type="inferred from homology"/>
<dbReference type="GO" id="GO:0047408">
    <property type="term" value="F:alkenylglycerophosphocholine hydrolase activity"/>
    <property type="evidence" value="ECO:0007669"/>
    <property type="project" value="UniProtKB-EC"/>
</dbReference>
<keyword evidence="20" id="KW-1185">Reference proteome</keyword>
<feature type="transmembrane region" description="Helical" evidence="18">
    <location>
        <begin position="171"/>
        <end position="190"/>
    </location>
</feature>
<evidence type="ECO:0000256" key="6">
    <source>
        <dbReference type="ARBA" id="ARBA00022692"/>
    </source>
</evidence>
<dbReference type="GO" id="GO:0006629">
    <property type="term" value="P:lipid metabolic process"/>
    <property type="evidence" value="ECO:0007669"/>
    <property type="project" value="UniProtKB-KW"/>
</dbReference>
<keyword evidence="10" id="KW-0443">Lipid metabolism</keyword>
<reference evidence="19" key="1">
    <citation type="submission" date="2023-09" db="UniProtKB">
        <authorList>
            <consortium name="Ensembl"/>
        </authorList>
    </citation>
    <scope>IDENTIFICATION</scope>
</reference>
<evidence type="ECO:0000256" key="2">
    <source>
        <dbReference type="ARBA" id="ARBA00004496"/>
    </source>
</evidence>
<reference evidence="21" key="2">
    <citation type="submission" date="2025-04" db="UniProtKB">
        <authorList>
            <consortium name="RefSeq"/>
        </authorList>
    </citation>
    <scope>IDENTIFICATION</scope>
    <source>
        <tissue evidence="21">Leukocyte</tissue>
    </source>
</reference>
<evidence type="ECO:0000256" key="1">
    <source>
        <dbReference type="ARBA" id="ARBA00004477"/>
    </source>
</evidence>
<dbReference type="CTD" id="255043"/>
<dbReference type="AlphaFoldDB" id="A0A8B7VX62"/>
<dbReference type="EC" id="3.3.2.2" evidence="12"/>
<feature type="transmembrane region" description="Helical" evidence="18">
    <location>
        <begin position="196"/>
        <end position="217"/>
    </location>
</feature>
<accession>A0A8B7VX62</accession>
<dbReference type="PANTHER" id="PTHR31885:SF7">
    <property type="entry name" value="LYSOPLASMALOGENASE"/>
    <property type="match status" value="1"/>
</dbReference>
<comment type="subunit">
    <text evidence="4">Homodimer.</text>
</comment>
<comment type="catalytic activity">
    <reaction evidence="17">
        <text>a 1-O-(1Z-alkenyl)-sn-glycero-3-phosphocholine + H2O = a 2,3-saturated aldehyde + sn-glycerol 3-phosphocholine</text>
        <dbReference type="Rhea" id="RHEA:22544"/>
        <dbReference type="ChEBI" id="CHEBI:15377"/>
        <dbReference type="ChEBI" id="CHEBI:16870"/>
        <dbReference type="ChEBI" id="CHEBI:73359"/>
        <dbReference type="ChEBI" id="CHEBI:77287"/>
        <dbReference type="EC" id="3.3.2.2"/>
    </reaction>
</comment>
<dbReference type="OrthoDB" id="2133758at2759"/>
<organism evidence="21">
    <name type="scientific">Castor canadensis</name>
    <name type="common">American beaver</name>
    <dbReference type="NCBI Taxonomy" id="51338"/>
    <lineage>
        <taxon>Eukaryota</taxon>
        <taxon>Metazoa</taxon>
        <taxon>Chordata</taxon>
        <taxon>Craniata</taxon>
        <taxon>Vertebrata</taxon>
        <taxon>Euteleostomi</taxon>
        <taxon>Mammalia</taxon>
        <taxon>Eutheria</taxon>
        <taxon>Euarchontoglires</taxon>
        <taxon>Glires</taxon>
        <taxon>Rodentia</taxon>
        <taxon>Castorimorpha</taxon>
        <taxon>Castoridae</taxon>
        <taxon>Castor</taxon>
    </lineage>
</organism>
<evidence type="ECO:0000313" key="20">
    <source>
        <dbReference type="Proteomes" id="UP001732720"/>
    </source>
</evidence>
<gene>
    <name evidence="19 21" type="primary">Tmem86b</name>
</gene>
<evidence type="ECO:0000256" key="9">
    <source>
        <dbReference type="ARBA" id="ARBA00022989"/>
    </source>
</evidence>
<evidence type="ECO:0000256" key="3">
    <source>
        <dbReference type="ARBA" id="ARBA00007375"/>
    </source>
</evidence>
<evidence type="ECO:0000256" key="15">
    <source>
        <dbReference type="ARBA" id="ARBA00042674"/>
    </source>
</evidence>
<feature type="transmembrane region" description="Helical" evidence="18">
    <location>
        <begin position="45"/>
        <end position="67"/>
    </location>
</feature>
<dbReference type="Pfam" id="PF07947">
    <property type="entry name" value="YhhN"/>
    <property type="match status" value="1"/>
</dbReference>
<evidence type="ECO:0000256" key="11">
    <source>
        <dbReference type="ARBA" id="ARBA00023136"/>
    </source>
</evidence>
<name>A0A8B7VX62_CASCN</name>
<keyword evidence="9 18" id="KW-1133">Transmembrane helix</keyword>
<dbReference type="Proteomes" id="UP001732720">
    <property type="component" value="Chromosome 16"/>
</dbReference>
<dbReference type="Ensembl" id="ENSCCNT00000028778.1">
    <property type="protein sequence ID" value="ENSCCNP00000022470.1"/>
    <property type="gene ID" value="ENSCCNG00000022111.1"/>
</dbReference>
<evidence type="ECO:0000256" key="18">
    <source>
        <dbReference type="SAM" id="Phobius"/>
    </source>
</evidence>
<comment type="function">
    <text evidence="13">Catalyzes the hydrolysis of the vinyl ether bond of choline or ethanolamine lysoplasmalogens, forming fatty aldehyde and glycerophosphocholine or glycerophosphoethanolamine, respectively and is specific for the sn-2-deacylated (lyso) form of plasmalogen.</text>
</comment>
<keyword evidence="5" id="KW-0963">Cytoplasm</keyword>
<dbReference type="KEGG" id="ccan:109696265"/>
<dbReference type="GeneID" id="109696265"/>
<evidence type="ECO:0000256" key="13">
    <source>
        <dbReference type="ARBA" id="ARBA00037660"/>
    </source>
</evidence>
<evidence type="ECO:0000256" key="4">
    <source>
        <dbReference type="ARBA" id="ARBA00011738"/>
    </source>
</evidence>
<protein>
    <recommendedName>
        <fullName evidence="14">Lysoplasmalogenase TMEM86B</fullName>
        <ecNumber evidence="12">3.3.2.2</ecNumber>
    </recommendedName>
    <alternativeName>
        <fullName evidence="15">Transmembrane protein 86B</fullName>
    </alternativeName>
</protein>
<evidence type="ECO:0000313" key="21">
    <source>
        <dbReference type="RefSeq" id="XP_020034840.1"/>
    </source>
</evidence>
<dbReference type="PANTHER" id="PTHR31885">
    <property type="entry name" value="GH04784P"/>
    <property type="match status" value="1"/>
</dbReference>
<feature type="transmembrane region" description="Helical" evidence="18">
    <location>
        <begin position="123"/>
        <end position="140"/>
    </location>
</feature>
<feature type="transmembrane region" description="Helical" evidence="18">
    <location>
        <begin position="99"/>
        <end position="116"/>
    </location>
</feature>
<keyword evidence="7" id="KW-0378">Hydrolase</keyword>
<evidence type="ECO:0000256" key="5">
    <source>
        <dbReference type="ARBA" id="ARBA00022490"/>
    </source>
</evidence>